<sequence length="53" mass="6195">MEDITISVEEMINFIFKRCDESVDKDTIAMILDIQEEFLASYGLVDIDEDDIY</sequence>
<dbReference type="Proteomes" id="UP000245622">
    <property type="component" value="Chromosome 1"/>
</dbReference>
<dbReference type="GeneID" id="82205046"/>
<dbReference type="KEGG" id="ril:CRIB_867"/>
<reference evidence="1 2" key="1">
    <citation type="submission" date="2014-04" db="EMBL/GenBank/DDBJ databases">
        <authorList>
            <person name="Hornung B.V."/>
        </authorList>
    </citation>
    <scope>NUCLEOTIDE SEQUENCE [LARGE SCALE GENOMIC DNA]</scope>
    <source>
        <strain evidence="1 2">CRIB</strain>
    </source>
</reference>
<gene>
    <name evidence="1" type="ORF">CRIB_867</name>
</gene>
<dbReference type="AlphaFoldDB" id="A0A1V1I0F7"/>
<organism evidence="1 2">
    <name type="scientific">Romboutsia ilealis</name>
    <dbReference type="NCBI Taxonomy" id="1115758"/>
    <lineage>
        <taxon>Bacteria</taxon>
        <taxon>Bacillati</taxon>
        <taxon>Bacillota</taxon>
        <taxon>Clostridia</taxon>
        <taxon>Peptostreptococcales</taxon>
        <taxon>Peptostreptococcaceae</taxon>
        <taxon>Romboutsia</taxon>
    </lineage>
</organism>
<evidence type="ECO:0000313" key="1">
    <source>
        <dbReference type="EMBL" id="CED93619.1"/>
    </source>
</evidence>
<accession>A0A1V1I0F7</accession>
<keyword evidence="2" id="KW-1185">Reference proteome</keyword>
<protein>
    <submittedName>
        <fullName evidence="1">Uncharacterized protein</fullName>
    </submittedName>
</protein>
<dbReference type="RefSeq" id="WP_180703318.1">
    <property type="nucleotide sequence ID" value="NZ_JAVSGX010000056.1"/>
</dbReference>
<dbReference type="EMBL" id="LN555523">
    <property type="protein sequence ID" value="CED93619.1"/>
    <property type="molecule type" value="Genomic_DNA"/>
</dbReference>
<evidence type="ECO:0000313" key="2">
    <source>
        <dbReference type="Proteomes" id="UP000245622"/>
    </source>
</evidence>
<proteinExistence type="predicted"/>
<name>A0A1V1I0F7_9FIRM</name>